<proteinExistence type="predicted"/>
<dbReference type="GO" id="GO:0005886">
    <property type="term" value="C:plasma membrane"/>
    <property type="evidence" value="ECO:0007669"/>
    <property type="project" value="TreeGrafter"/>
</dbReference>
<feature type="region of interest" description="Disordered" evidence="7">
    <location>
        <begin position="275"/>
        <end position="308"/>
    </location>
</feature>
<evidence type="ECO:0000256" key="2">
    <source>
        <dbReference type="ARBA" id="ARBA00022448"/>
    </source>
</evidence>
<feature type="transmembrane region" description="Helical" evidence="8">
    <location>
        <begin position="614"/>
        <end position="638"/>
    </location>
</feature>
<reference evidence="10" key="2">
    <citation type="submission" date="2013-12" db="EMBL/GenBank/DDBJ databases">
        <title>Evolution of pathogenesis and genome organization in the Tremellales.</title>
        <authorList>
            <person name="Cuomo C."/>
            <person name="Litvintseva A."/>
            <person name="Heitman J."/>
            <person name="Chen Y."/>
            <person name="Sun S."/>
            <person name="Springer D."/>
            <person name="Dromer F."/>
            <person name="Young S."/>
            <person name="Zeng Q."/>
            <person name="Chapman S."/>
            <person name="Gujja S."/>
            <person name="Saif S."/>
            <person name="Birren B."/>
        </authorList>
    </citation>
    <scope>NUCLEOTIDE SEQUENCE [LARGE SCALE GENOMIC DNA]</scope>
    <source>
        <strain evidence="10">BCC8398</strain>
    </source>
</reference>
<dbReference type="OrthoDB" id="9999863at2759"/>
<protein>
    <submittedName>
        <fullName evidence="9">Potassium ion transporter</fullName>
    </submittedName>
</protein>
<dbReference type="SUPFAM" id="SSF81324">
    <property type="entry name" value="Voltage-gated potassium channels"/>
    <property type="match status" value="1"/>
</dbReference>
<evidence type="ECO:0000256" key="8">
    <source>
        <dbReference type="SAM" id="Phobius"/>
    </source>
</evidence>
<feature type="region of interest" description="Disordered" evidence="7">
    <location>
        <begin position="15"/>
        <end position="46"/>
    </location>
</feature>
<organism evidence="9 10">
    <name type="scientific">Kwoniella heveanensis BCC8398</name>
    <dbReference type="NCBI Taxonomy" id="1296120"/>
    <lineage>
        <taxon>Eukaryota</taxon>
        <taxon>Fungi</taxon>
        <taxon>Dikarya</taxon>
        <taxon>Basidiomycota</taxon>
        <taxon>Agaricomycotina</taxon>
        <taxon>Tremellomycetes</taxon>
        <taxon>Tremellales</taxon>
        <taxon>Cryptococcaceae</taxon>
        <taxon>Kwoniella</taxon>
    </lineage>
</organism>
<feature type="compositionally biased region" description="Polar residues" evidence="7">
    <location>
        <begin position="953"/>
        <end position="969"/>
    </location>
</feature>
<dbReference type="AlphaFoldDB" id="A0A1B9GLX0"/>
<evidence type="ECO:0000313" key="10">
    <source>
        <dbReference type="Proteomes" id="UP000092666"/>
    </source>
</evidence>
<feature type="compositionally biased region" description="Basic residues" evidence="7">
    <location>
        <begin position="18"/>
        <end position="27"/>
    </location>
</feature>
<feature type="transmembrane region" description="Helical" evidence="8">
    <location>
        <begin position="675"/>
        <end position="702"/>
    </location>
</feature>
<dbReference type="GO" id="GO:0030007">
    <property type="term" value="P:intracellular potassium ion homeostasis"/>
    <property type="evidence" value="ECO:0007669"/>
    <property type="project" value="TreeGrafter"/>
</dbReference>
<feature type="transmembrane region" description="Helical" evidence="8">
    <location>
        <begin position="124"/>
        <end position="148"/>
    </location>
</feature>
<evidence type="ECO:0000256" key="7">
    <source>
        <dbReference type="SAM" id="MobiDB-lite"/>
    </source>
</evidence>
<comment type="subcellular location">
    <subcellularLocation>
        <location evidence="1">Membrane</location>
        <topology evidence="1">Multi-pass membrane protein</topology>
    </subcellularLocation>
</comment>
<evidence type="ECO:0000256" key="3">
    <source>
        <dbReference type="ARBA" id="ARBA00022692"/>
    </source>
</evidence>
<feature type="region of interest" description="Disordered" evidence="7">
    <location>
        <begin position="409"/>
        <end position="433"/>
    </location>
</feature>
<reference evidence="9 10" key="1">
    <citation type="submission" date="2013-07" db="EMBL/GenBank/DDBJ databases">
        <title>The Genome Sequence of Cryptococcus heveanensis BCC8398.</title>
        <authorList>
            <consortium name="The Broad Institute Genome Sequencing Platform"/>
            <person name="Cuomo C."/>
            <person name="Litvintseva A."/>
            <person name="Chen Y."/>
            <person name="Heitman J."/>
            <person name="Sun S."/>
            <person name="Springer D."/>
            <person name="Dromer F."/>
            <person name="Young S.K."/>
            <person name="Zeng Q."/>
            <person name="Gargeya S."/>
            <person name="Fitzgerald M."/>
            <person name="Abouelleil A."/>
            <person name="Alvarado L."/>
            <person name="Berlin A.M."/>
            <person name="Chapman S.B."/>
            <person name="Dewar J."/>
            <person name="Goldberg J."/>
            <person name="Griggs A."/>
            <person name="Gujja S."/>
            <person name="Hansen M."/>
            <person name="Howarth C."/>
            <person name="Imamovic A."/>
            <person name="Larimer J."/>
            <person name="McCowan C."/>
            <person name="Murphy C."/>
            <person name="Pearson M."/>
            <person name="Priest M."/>
            <person name="Roberts A."/>
            <person name="Saif S."/>
            <person name="Shea T."/>
            <person name="Sykes S."/>
            <person name="Wortman J."/>
            <person name="Nusbaum C."/>
            <person name="Birren B."/>
        </authorList>
    </citation>
    <scope>NUCLEOTIDE SEQUENCE [LARGE SCALE GENOMIC DNA]</scope>
    <source>
        <strain evidence="9 10">BCC8398</strain>
    </source>
</reference>
<keyword evidence="10" id="KW-1185">Reference proteome</keyword>
<keyword evidence="2" id="KW-0813">Transport</keyword>
<evidence type="ECO:0000256" key="5">
    <source>
        <dbReference type="ARBA" id="ARBA00023065"/>
    </source>
</evidence>
<feature type="transmembrane region" description="Helical" evidence="8">
    <location>
        <begin position="83"/>
        <end position="104"/>
    </location>
</feature>
<keyword evidence="5" id="KW-0406">Ion transport</keyword>
<feature type="transmembrane region" description="Helical" evidence="8">
    <location>
        <begin position="535"/>
        <end position="560"/>
    </location>
</feature>
<dbReference type="GO" id="GO:1990573">
    <property type="term" value="P:potassium ion import across plasma membrane"/>
    <property type="evidence" value="ECO:0007669"/>
    <property type="project" value="TreeGrafter"/>
</dbReference>
<feature type="compositionally biased region" description="Polar residues" evidence="7">
    <location>
        <begin position="935"/>
        <end position="945"/>
    </location>
</feature>
<dbReference type="STRING" id="1296120.A0A1B9GLX0"/>
<name>A0A1B9GLX0_9TREE</name>
<keyword evidence="3 8" id="KW-0812">Transmembrane</keyword>
<evidence type="ECO:0000256" key="6">
    <source>
        <dbReference type="ARBA" id="ARBA00023136"/>
    </source>
</evidence>
<dbReference type="InterPro" id="IPR003445">
    <property type="entry name" value="Cat_transpt"/>
</dbReference>
<dbReference type="EMBL" id="KI669512">
    <property type="protein sequence ID" value="OCF31855.1"/>
    <property type="molecule type" value="Genomic_DNA"/>
</dbReference>
<dbReference type="GO" id="GO:0140107">
    <property type="term" value="F:high-affinity potassium ion transmembrane transporter activity"/>
    <property type="evidence" value="ECO:0007669"/>
    <property type="project" value="TreeGrafter"/>
</dbReference>
<evidence type="ECO:0000256" key="4">
    <source>
        <dbReference type="ARBA" id="ARBA00022989"/>
    </source>
</evidence>
<sequence>MGLFLSDGHILSLQSQNQRHKKNRGRNQYHPALAGSSHKQHKHYHKHRIKIRIDDENMEQSSAGLGEHDRTVWGRLKHHLNFFRLHILVFTFTPIIAACIFYAANGSAGGNANSAQTGRQKVTFIDSLFVCFSAMTTCGLVTVNLSALHPFQQVLLFLLFIIGDPTFVSLIMVLIRKRYFRTHCEQLLLNDRLRRTKTIYPDPADNKKGKKIRGLKGSLGAKGKKKAIWISGPLEGHRIEGFVEERDQEFTHPQEDQAGGRPGVTDSPVEMTVEESRQATMDHSQPSTIGRGGRSTALLIPGSPDQSTRGFTTAVATPTTYHAQSPVPTRTHAYPHAHVEPTFQARQRIRAQTRAQTLARTTSINLASLQRPHNSSSFTTHPGNTCIQRTGTTGIALYHPTSSPVLLTHTQTQRSSPPKTVPHPTGHKNTGYGGFPTPLEIIRDLMPQKAKSKLAHPVRKLELITHPTYAPSPDAQRHAGHEESWAEAIKGSVAKWMPEGLGGLVVGRNSRFWTEELDDEELEQIGGVEYRGLRLLSYLVSGYIILCQVIPFAIIAIYFAKVHKWDSAFQPSTGVQTAAVNKTWFSLYVVVSAYTGTGMSLIDQGVAPFATCYLLIYVLVFVLLAGNHALPIMLRFVIWLGTKITRRGERFETLHFLLDHPRRCFLYLFPSHQTWYLVFILLAFVVIELFGFLVLNIGLPVLDSLNGWQRFSDGMLQSLSVRASGFGVLAIANMAPSVLFLYVILMYVAIYPIAMSVRSTNVYEERALGVYEHEDPDTLSEDEPQFKGRRHEVFSKYLLWHMRKQLAFDVWPLTLAIFVICCFERGKLLDNDKAVWFNIFRILFECTSAYSVIGLSLGTPNNNFSFSGEFGTASKIVIILVMLRGRHRGLPVAIDRAILLPKEYARIVKPTENGVDNPRNQNQNQDQTHNGGGTDNTEQDQMNAEKSTDRGQSHSQAQTKAHNSVNPFASVSMDDDRARPIEYELEKPFRRHQAQAGTDGQHA</sequence>
<feature type="compositionally biased region" description="Polar residues" evidence="7">
    <location>
        <begin position="363"/>
        <end position="387"/>
    </location>
</feature>
<dbReference type="Proteomes" id="UP000092666">
    <property type="component" value="Unassembled WGS sequence"/>
</dbReference>
<dbReference type="PANTHER" id="PTHR31064:SF30">
    <property type="entry name" value="HIGH-AFFINITY POTASSIUM TRANSPORT PROTEIN-RELATED"/>
    <property type="match status" value="1"/>
</dbReference>
<keyword evidence="4 8" id="KW-1133">Transmembrane helix</keyword>
<feature type="compositionally biased region" description="Low complexity" evidence="7">
    <location>
        <begin position="916"/>
        <end position="927"/>
    </location>
</feature>
<accession>A0A1B9GLX0</accession>
<dbReference type="InterPro" id="IPR051143">
    <property type="entry name" value="TrkH_K-transport"/>
</dbReference>
<feature type="compositionally biased region" description="Basic and acidic residues" evidence="7">
    <location>
        <begin position="974"/>
        <end position="988"/>
    </location>
</feature>
<dbReference type="Pfam" id="PF02386">
    <property type="entry name" value="TrkH"/>
    <property type="match status" value="1"/>
</dbReference>
<feature type="compositionally biased region" description="Polar residues" evidence="7">
    <location>
        <begin position="278"/>
        <end position="288"/>
    </location>
</feature>
<feature type="transmembrane region" description="Helical" evidence="8">
    <location>
        <begin position="584"/>
        <end position="602"/>
    </location>
</feature>
<feature type="compositionally biased region" description="Polar residues" evidence="7">
    <location>
        <begin position="409"/>
        <end position="418"/>
    </location>
</feature>
<feature type="transmembrane region" description="Helical" evidence="8">
    <location>
        <begin position="154"/>
        <end position="175"/>
    </location>
</feature>
<keyword evidence="6 8" id="KW-0472">Membrane</keyword>
<feature type="region of interest" description="Disordered" evidence="7">
    <location>
        <begin position="911"/>
        <end position="1003"/>
    </location>
</feature>
<evidence type="ECO:0000313" key="9">
    <source>
        <dbReference type="EMBL" id="OCF31855.1"/>
    </source>
</evidence>
<feature type="region of interest" description="Disordered" evidence="7">
    <location>
        <begin position="362"/>
        <end position="387"/>
    </location>
</feature>
<gene>
    <name evidence="9" type="ORF">I316_06453</name>
</gene>
<evidence type="ECO:0000256" key="1">
    <source>
        <dbReference type="ARBA" id="ARBA00004141"/>
    </source>
</evidence>
<feature type="transmembrane region" description="Helical" evidence="8">
    <location>
        <begin position="723"/>
        <end position="750"/>
    </location>
</feature>
<dbReference type="PANTHER" id="PTHR31064">
    <property type="entry name" value="POTASSIUM TRANSPORT PROTEIN DDB_G0292412-RELATED"/>
    <property type="match status" value="1"/>
</dbReference>